<proteinExistence type="predicted"/>
<sequence length="561" mass="64078">MGKSRVRILSPPRTVQLVKWKVKKTSRGRKGKWCPVKRHQPSQSAQSSPTKSPTKQSSSTTLPQYTPDFTFHNADWSDHGPIGSLNVLLAKKKTKSPNDYLREWMARKDDYLLRGMSTPHRQECGFLCRKYREAVKGVSESMTAFEKLNETADSAMVEAWVEQDREAQLHRSTDPSAMDIFDVQLQKAPTRKQQELALLSSRTGNGGGHAKRGAATWIASGITIEELQISLLIDIRRLGKHSTETQRLEIVRRRTKLQSRIDEFTTTAVNHFGEDFDLDDDIRDLEVEFIDDSEGEGDVFTESDHDSDHVPQCNFFRPEKVVIPLPSNIGIKRCTVLGVIHLVGQEVALREGQANDTLQAIRVLLADKAVLFRTTVRLAKSQAKSTRAWTQVHSVERVIRQQTMIYSKCRAQLGNLQAHNLLEKYLRMERSHLKATAAVADPNARGQRNSTLPWFWSLDVQGDSVSSDWMNEFYRVHWLRTKALRDRWSEELLLVGHEMGWTVQFFLHKARSWLSRITHNGDPLPEGHKCYAIRQAHMYHDLAEHARASFLKANPKFTINA</sequence>
<dbReference type="Proteomes" id="UP001195769">
    <property type="component" value="Unassembled WGS sequence"/>
</dbReference>
<organism evidence="2 3">
    <name type="scientific">Suillus fuscotomentosus</name>
    <dbReference type="NCBI Taxonomy" id="1912939"/>
    <lineage>
        <taxon>Eukaryota</taxon>
        <taxon>Fungi</taxon>
        <taxon>Dikarya</taxon>
        <taxon>Basidiomycota</taxon>
        <taxon>Agaricomycotina</taxon>
        <taxon>Agaricomycetes</taxon>
        <taxon>Agaricomycetidae</taxon>
        <taxon>Boletales</taxon>
        <taxon>Suillineae</taxon>
        <taxon>Suillaceae</taxon>
        <taxon>Suillus</taxon>
    </lineage>
</organism>
<accession>A0AAD4E0C8</accession>
<name>A0AAD4E0C8_9AGAM</name>
<feature type="region of interest" description="Disordered" evidence="1">
    <location>
        <begin position="19"/>
        <end position="64"/>
    </location>
</feature>
<dbReference type="RefSeq" id="XP_041222868.1">
    <property type="nucleotide sequence ID" value="XM_041377242.1"/>
</dbReference>
<reference evidence="2" key="1">
    <citation type="journal article" date="2020" name="New Phytol.">
        <title>Comparative genomics reveals dynamic genome evolution in host specialist ectomycorrhizal fungi.</title>
        <authorList>
            <person name="Lofgren L.A."/>
            <person name="Nguyen N.H."/>
            <person name="Vilgalys R."/>
            <person name="Ruytinx J."/>
            <person name="Liao H.L."/>
            <person name="Branco S."/>
            <person name="Kuo A."/>
            <person name="LaButti K."/>
            <person name="Lipzen A."/>
            <person name="Andreopoulos W."/>
            <person name="Pangilinan J."/>
            <person name="Riley R."/>
            <person name="Hundley H."/>
            <person name="Na H."/>
            <person name="Barry K."/>
            <person name="Grigoriev I.V."/>
            <person name="Stajich J.E."/>
            <person name="Kennedy P.G."/>
        </authorList>
    </citation>
    <scope>NUCLEOTIDE SEQUENCE</scope>
    <source>
        <strain evidence="2">FC203</strain>
    </source>
</reference>
<dbReference type="EMBL" id="JABBWK010000047">
    <property type="protein sequence ID" value="KAG1897292.1"/>
    <property type="molecule type" value="Genomic_DNA"/>
</dbReference>
<evidence type="ECO:0000313" key="2">
    <source>
        <dbReference type="EMBL" id="KAG1897292.1"/>
    </source>
</evidence>
<protein>
    <submittedName>
        <fullName evidence="2">Uncharacterized protein</fullName>
    </submittedName>
</protein>
<gene>
    <name evidence="2" type="ORF">F5891DRAFT_982685</name>
</gene>
<feature type="compositionally biased region" description="Basic residues" evidence="1">
    <location>
        <begin position="20"/>
        <end position="40"/>
    </location>
</feature>
<evidence type="ECO:0000256" key="1">
    <source>
        <dbReference type="SAM" id="MobiDB-lite"/>
    </source>
</evidence>
<evidence type="ECO:0000313" key="3">
    <source>
        <dbReference type="Proteomes" id="UP001195769"/>
    </source>
</evidence>
<feature type="compositionally biased region" description="Low complexity" evidence="1">
    <location>
        <begin position="46"/>
        <end position="61"/>
    </location>
</feature>
<keyword evidence="3" id="KW-1185">Reference proteome</keyword>
<dbReference type="GeneID" id="64671540"/>
<comment type="caution">
    <text evidence="2">The sequence shown here is derived from an EMBL/GenBank/DDBJ whole genome shotgun (WGS) entry which is preliminary data.</text>
</comment>
<dbReference type="AlphaFoldDB" id="A0AAD4E0C8"/>